<gene>
    <name evidence="1" type="ORF">PMAYCL1PPCAC_13621</name>
</gene>
<name>A0AAN4ZME6_9BILA</name>
<evidence type="ECO:0000313" key="2">
    <source>
        <dbReference type="Proteomes" id="UP001328107"/>
    </source>
</evidence>
<accession>A0AAN4ZME6</accession>
<sequence length="161" mass="18573">DWQISSKTIINYENHNVKHIFRDDRTTTPSPTPSPTLRALLNMKRKRTEGDKEERDQNEVGHFGVVLTDRVTSLQTKPNAVQFPMCDTFFLAPTRESSHRISQNEANVGDTVWEGENCFKINLRSQFLSHRANPFHSLHSTSQWIRTEGGGRRRDGPYEGY</sequence>
<protein>
    <submittedName>
        <fullName evidence="1">Uncharacterized protein</fullName>
    </submittedName>
</protein>
<evidence type="ECO:0000313" key="1">
    <source>
        <dbReference type="EMBL" id="GMR43426.1"/>
    </source>
</evidence>
<dbReference type="EMBL" id="BTRK01000003">
    <property type="protein sequence ID" value="GMR43426.1"/>
    <property type="molecule type" value="Genomic_DNA"/>
</dbReference>
<proteinExistence type="predicted"/>
<feature type="non-terminal residue" evidence="1">
    <location>
        <position position="1"/>
    </location>
</feature>
<dbReference type="Proteomes" id="UP001328107">
    <property type="component" value="Unassembled WGS sequence"/>
</dbReference>
<dbReference type="AlphaFoldDB" id="A0AAN4ZME6"/>
<keyword evidence="2" id="KW-1185">Reference proteome</keyword>
<organism evidence="1 2">
    <name type="scientific">Pristionchus mayeri</name>
    <dbReference type="NCBI Taxonomy" id="1317129"/>
    <lineage>
        <taxon>Eukaryota</taxon>
        <taxon>Metazoa</taxon>
        <taxon>Ecdysozoa</taxon>
        <taxon>Nematoda</taxon>
        <taxon>Chromadorea</taxon>
        <taxon>Rhabditida</taxon>
        <taxon>Rhabditina</taxon>
        <taxon>Diplogasteromorpha</taxon>
        <taxon>Diplogasteroidea</taxon>
        <taxon>Neodiplogasteridae</taxon>
        <taxon>Pristionchus</taxon>
    </lineage>
</organism>
<comment type="caution">
    <text evidence="1">The sequence shown here is derived from an EMBL/GenBank/DDBJ whole genome shotgun (WGS) entry which is preliminary data.</text>
</comment>
<reference evidence="2" key="1">
    <citation type="submission" date="2022-10" db="EMBL/GenBank/DDBJ databases">
        <title>Genome assembly of Pristionchus species.</title>
        <authorList>
            <person name="Yoshida K."/>
            <person name="Sommer R.J."/>
        </authorList>
    </citation>
    <scope>NUCLEOTIDE SEQUENCE [LARGE SCALE GENOMIC DNA]</scope>
    <source>
        <strain evidence="2">RS5460</strain>
    </source>
</reference>